<evidence type="ECO:0000313" key="1">
    <source>
        <dbReference type="EMBL" id="CAD8098791.1"/>
    </source>
</evidence>
<name>A0A8S1P790_9CILI</name>
<proteinExistence type="predicted"/>
<dbReference type="EMBL" id="CAJJDN010000070">
    <property type="protein sequence ID" value="CAD8098791.1"/>
    <property type="molecule type" value="Genomic_DNA"/>
</dbReference>
<comment type="caution">
    <text evidence="1">The sequence shown here is derived from an EMBL/GenBank/DDBJ whole genome shotgun (WGS) entry which is preliminary data.</text>
</comment>
<dbReference type="Proteomes" id="UP000692954">
    <property type="component" value="Unassembled WGS sequence"/>
</dbReference>
<protein>
    <submittedName>
        <fullName evidence="1">Uncharacterized protein</fullName>
    </submittedName>
</protein>
<sequence>MNISDELKQLMETEKNDLIQIQKELYLFLTQTSCEMAPNNKNEREEIIKDVQVGQFHQQQLFESFFKGACQLQKIYSFQNRRQYEVYFQIDILQWEIISYFQKERQKNLEEVLLEIQNHIKILFKIQINGQIIFVDLIDLKNLNQQSSFNKTKIKLSGSSLQY</sequence>
<organism evidence="1 2">
    <name type="scientific">Paramecium sonneborni</name>
    <dbReference type="NCBI Taxonomy" id="65129"/>
    <lineage>
        <taxon>Eukaryota</taxon>
        <taxon>Sar</taxon>
        <taxon>Alveolata</taxon>
        <taxon>Ciliophora</taxon>
        <taxon>Intramacronucleata</taxon>
        <taxon>Oligohymenophorea</taxon>
        <taxon>Peniculida</taxon>
        <taxon>Parameciidae</taxon>
        <taxon>Paramecium</taxon>
    </lineage>
</organism>
<evidence type="ECO:0000313" key="2">
    <source>
        <dbReference type="Proteomes" id="UP000692954"/>
    </source>
</evidence>
<reference evidence="1" key="1">
    <citation type="submission" date="2021-01" db="EMBL/GenBank/DDBJ databases">
        <authorList>
            <consortium name="Genoscope - CEA"/>
            <person name="William W."/>
        </authorList>
    </citation>
    <scope>NUCLEOTIDE SEQUENCE</scope>
</reference>
<gene>
    <name evidence="1" type="ORF">PSON_ATCC_30995.1.T0700311</name>
</gene>
<accession>A0A8S1P790</accession>
<keyword evidence="2" id="KW-1185">Reference proteome</keyword>
<dbReference type="AlphaFoldDB" id="A0A8S1P790"/>